<feature type="repeat" description="PPR" evidence="2">
    <location>
        <begin position="799"/>
        <end position="833"/>
    </location>
</feature>
<feature type="repeat" description="PPR" evidence="2">
    <location>
        <begin position="698"/>
        <end position="732"/>
    </location>
</feature>
<dbReference type="FunFam" id="1.25.40.10:FF:000285">
    <property type="entry name" value="Pentatricopeptide repeat-containing protein, chloroplastic"/>
    <property type="match status" value="1"/>
</dbReference>
<dbReference type="FunFam" id="1.25.40.10:FF:000442">
    <property type="entry name" value="Pentatricopeptide repeat-containing protein At3g49710"/>
    <property type="match status" value="1"/>
</dbReference>
<feature type="repeat" description="PPR" evidence="2">
    <location>
        <begin position="870"/>
        <end position="904"/>
    </location>
</feature>
<dbReference type="InterPro" id="IPR011990">
    <property type="entry name" value="TPR-like_helical_dom_sf"/>
</dbReference>
<evidence type="ECO:0000313" key="3">
    <source>
        <dbReference type="EMBL" id="KAG5551410.1"/>
    </source>
</evidence>
<keyword evidence="4" id="KW-1185">Reference proteome</keyword>
<dbReference type="Gene3D" id="2.120.10.80">
    <property type="entry name" value="Kelch-type beta propeller"/>
    <property type="match status" value="1"/>
</dbReference>
<comment type="caution">
    <text evidence="3">The sequence shown here is derived from an EMBL/GenBank/DDBJ whole genome shotgun (WGS) entry which is preliminary data.</text>
</comment>
<sequence length="1277" mass="143008">MECAVQKSETKRKRTMDFTGNLRKQGAIGERTATLLDDDDDNNGDEVELSRCSHWDDDTVSKANIEVVDPETGLTDAERDQRSVCVSGSSLRATRKEVDKFFSSVCKVAWNQAREAARRIQVRNPVSTHHIPFLPFVTAPSNCQQVSAVGNMMTWSSQAYPWPQYQFNPFPQYQFYPFPQYSLPQYLLPQLSVADVACSSRNMNLTKKFFDVKKEMNLVSYSESETQQCEEVEGARLLCCRGVVVNDGLEQAEHHVLNLTGDGSFYGRWRLSRRDRHRRHVAPVIPRLTMARYPGSTSFAALGTTICCVGGDSTDLFLFDAAQHDQSWRRGPSMLEHRVCPRVVAIGNNLFVFGGCSATSRRASWAEVYDTSTNEWTHLPPLPPHLTPPTGIGRKSFFAVAITVGGDESKQIAVGGWGQMFCTYQLSTQIWSCPHFDPGLVSYFTPDSVAIGSTLYSFSRSESCFLAYDFDSQTMFGGALRGRGAQKWLDRWTSSSLCDGLLVLPEDDGVDGSAHLLLFWSEETLGFLPSFSRDPTSLATRTHIYCTRVQVSKVKVTGSQNIQSGYLDAAVVSSWSFKIGHSFQLQDALFMQVVGDLSLLNSSPFSKLLDSCLHSKSAPDTRRVHARIIKTQFSSEIFIQNRLIDAYGKCGCLEDASKVFNKMPERNTFTWNSFITALLKLGFLDEAARLFRSIPEPDQCSWNSMVSGFAQHDRFDESIEYFVQMHKENFVLNEYSFGSALSACAGLADQKMGTQIHASVMKSRYSLDVYMGSALIDMYAKCGSVASARNVFDGMNERNTVSWNSLITCYEQNGPAFEALDVFVRMMDYGLEPDEVTLASVVSACASLSAIKEGLQIHARVVKFDKFRDDLVLSNTLVDMYSKCGRVEEARRVFDRMRNRNVVSEISMVSGYGKAARVTERNIVSWNALIAGYTQNGDNEEAIGLFCRLKRESIRPTHYTFGNLLNACANLTDLKLGRQAHAHVLKHGFRFHSGPEHDIFLGNTLINMYMKCGSAEDGGLVFKNMVERDWVSWNAMIVGYAQNGHGTEALAMFKEMLVAGQKPDHVTMIGVLCACVHAGLVEEGRHYFHSMSKDHGLEPQKDHYTCMVDLLGRAGSLEEAKNLIESMPMRPDNIVWGSLLASCKVHGNIQLGKVVAEKLLEIDPTNSGPYVLLSNMYAQLRRWRDVMRVRKLMRQRGVIKQPGCSWIEIQSQVHVFMVKDKRHPQKKEIYLHLKTLTEQMKLAGYVPDTGDLEADEEQNLDLSSSDHIEASEVAVAA</sequence>
<accession>A0AAV6KFU9</accession>
<feature type="repeat" description="PPR" evidence="2">
    <location>
        <begin position="1029"/>
        <end position="1063"/>
    </location>
</feature>
<keyword evidence="1" id="KW-0677">Repeat</keyword>
<dbReference type="FunFam" id="1.25.40.10:FF:000853">
    <property type="entry name" value="Pentatricopeptide repeat-containing protein At2g13600"/>
    <property type="match status" value="1"/>
</dbReference>
<dbReference type="AlphaFoldDB" id="A0AAV6KFU9"/>
<evidence type="ECO:0000256" key="2">
    <source>
        <dbReference type="PROSITE-ProRule" id="PRU00708"/>
    </source>
</evidence>
<feature type="repeat" description="PPR" evidence="2">
    <location>
        <begin position="667"/>
        <end position="697"/>
    </location>
</feature>
<dbReference type="PANTHER" id="PTHR47926:SF433">
    <property type="entry name" value="PENTATRICOPEPTIDE REPEAT-CONTAINING PROTEIN"/>
    <property type="match status" value="1"/>
</dbReference>
<dbReference type="PROSITE" id="PS51375">
    <property type="entry name" value="PPR"/>
    <property type="match status" value="7"/>
</dbReference>
<feature type="repeat" description="PPR" evidence="2">
    <location>
        <begin position="922"/>
        <end position="956"/>
    </location>
</feature>
<dbReference type="GO" id="GO:0003723">
    <property type="term" value="F:RNA binding"/>
    <property type="evidence" value="ECO:0007669"/>
    <property type="project" value="InterPro"/>
</dbReference>
<dbReference type="Pfam" id="PF01344">
    <property type="entry name" value="Kelch_1"/>
    <property type="match status" value="1"/>
</dbReference>
<organism evidence="3 4">
    <name type="scientific">Rhododendron griersonianum</name>
    <dbReference type="NCBI Taxonomy" id="479676"/>
    <lineage>
        <taxon>Eukaryota</taxon>
        <taxon>Viridiplantae</taxon>
        <taxon>Streptophyta</taxon>
        <taxon>Embryophyta</taxon>
        <taxon>Tracheophyta</taxon>
        <taxon>Spermatophyta</taxon>
        <taxon>Magnoliopsida</taxon>
        <taxon>eudicotyledons</taxon>
        <taxon>Gunneridae</taxon>
        <taxon>Pentapetalae</taxon>
        <taxon>asterids</taxon>
        <taxon>Ericales</taxon>
        <taxon>Ericaceae</taxon>
        <taxon>Ericoideae</taxon>
        <taxon>Rhodoreae</taxon>
        <taxon>Rhododendron</taxon>
    </lineage>
</organism>
<dbReference type="InterPro" id="IPR002885">
    <property type="entry name" value="PPR_rpt"/>
</dbReference>
<evidence type="ECO:0000256" key="1">
    <source>
        <dbReference type="ARBA" id="ARBA00022737"/>
    </source>
</evidence>
<dbReference type="InterPro" id="IPR046960">
    <property type="entry name" value="PPR_At4g14850-like_plant"/>
</dbReference>
<dbReference type="EMBL" id="JACTNZ010000004">
    <property type="protein sequence ID" value="KAG5551410.1"/>
    <property type="molecule type" value="Genomic_DNA"/>
</dbReference>
<feature type="repeat" description="PPR" evidence="2">
    <location>
        <begin position="636"/>
        <end position="666"/>
    </location>
</feature>
<evidence type="ECO:0000313" key="4">
    <source>
        <dbReference type="Proteomes" id="UP000823749"/>
    </source>
</evidence>
<dbReference type="InterPro" id="IPR006652">
    <property type="entry name" value="Kelch_1"/>
</dbReference>
<dbReference type="PANTHER" id="PTHR47926">
    <property type="entry name" value="PENTATRICOPEPTIDE REPEAT-CONTAINING PROTEIN"/>
    <property type="match status" value="1"/>
</dbReference>
<dbReference type="NCBIfam" id="TIGR00756">
    <property type="entry name" value="PPR"/>
    <property type="match status" value="6"/>
</dbReference>
<name>A0AAV6KFU9_9ERIC</name>
<dbReference type="InterPro" id="IPR015915">
    <property type="entry name" value="Kelch-typ_b-propeller"/>
</dbReference>
<dbReference type="InterPro" id="IPR046848">
    <property type="entry name" value="E_motif"/>
</dbReference>
<dbReference type="Proteomes" id="UP000823749">
    <property type="component" value="Chromosome 4"/>
</dbReference>
<gene>
    <name evidence="3" type="ORF">RHGRI_009734</name>
</gene>
<dbReference type="Pfam" id="PF01535">
    <property type="entry name" value="PPR"/>
    <property type="match status" value="6"/>
</dbReference>
<dbReference type="Pfam" id="PF20431">
    <property type="entry name" value="E_motif"/>
    <property type="match status" value="1"/>
</dbReference>
<dbReference type="FunFam" id="1.25.40.10:FF:000031">
    <property type="entry name" value="Pentatricopeptide repeat-containing protein mitochondrial"/>
    <property type="match status" value="1"/>
</dbReference>
<dbReference type="GO" id="GO:0009451">
    <property type="term" value="P:RNA modification"/>
    <property type="evidence" value="ECO:0007669"/>
    <property type="project" value="InterPro"/>
</dbReference>
<dbReference type="Gene3D" id="1.25.40.10">
    <property type="entry name" value="Tetratricopeptide repeat domain"/>
    <property type="match status" value="5"/>
</dbReference>
<dbReference type="SUPFAM" id="SSF117281">
    <property type="entry name" value="Kelch motif"/>
    <property type="match status" value="1"/>
</dbReference>
<dbReference type="Pfam" id="PF13041">
    <property type="entry name" value="PPR_2"/>
    <property type="match status" value="3"/>
</dbReference>
<reference evidence="3" key="1">
    <citation type="submission" date="2020-08" db="EMBL/GenBank/DDBJ databases">
        <title>Plant Genome Project.</title>
        <authorList>
            <person name="Zhang R.-G."/>
        </authorList>
    </citation>
    <scope>NUCLEOTIDE SEQUENCE</scope>
    <source>
        <strain evidence="3">WSP0</strain>
        <tissue evidence="3">Leaf</tissue>
    </source>
</reference>
<protein>
    <recommendedName>
        <fullName evidence="5">Pentatricopeptide repeat-containing protein</fullName>
    </recommendedName>
</protein>
<proteinExistence type="predicted"/>
<evidence type="ECO:0008006" key="5">
    <source>
        <dbReference type="Google" id="ProtNLM"/>
    </source>
</evidence>